<accession>A0A3B1KB27</accession>
<reference evidence="2" key="4">
    <citation type="submission" date="2025-09" db="UniProtKB">
        <authorList>
            <consortium name="Ensembl"/>
        </authorList>
    </citation>
    <scope>IDENTIFICATION</scope>
</reference>
<name>A0A3B1KB27_ASTMX</name>
<protein>
    <recommendedName>
        <fullName evidence="4">Transposase Tc1-like domain-containing protein</fullName>
    </recommendedName>
</protein>
<reference evidence="3" key="1">
    <citation type="submission" date="2013-03" db="EMBL/GenBank/DDBJ databases">
        <authorList>
            <person name="Jeffery W."/>
            <person name="Warren W."/>
            <person name="Wilson R.K."/>
        </authorList>
    </citation>
    <scope>NUCLEOTIDE SEQUENCE</scope>
    <source>
        <strain evidence="3">female</strain>
    </source>
</reference>
<feature type="compositionally biased region" description="Basic residues" evidence="1">
    <location>
        <begin position="53"/>
        <end position="63"/>
    </location>
</feature>
<reference evidence="2" key="3">
    <citation type="submission" date="2025-08" db="UniProtKB">
        <authorList>
            <consortium name="Ensembl"/>
        </authorList>
    </citation>
    <scope>IDENTIFICATION</scope>
</reference>
<dbReference type="GO" id="GO:0003676">
    <property type="term" value="F:nucleic acid binding"/>
    <property type="evidence" value="ECO:0007669"/>
    <property type="project" value="InterPro"/>
</dbReference>
<dbReference type="InterPro" id="IPR036388">
    <property type="entry name" value="WH-like_DNA-bd_sf"/>
</dbReference>
<dbReference type="InterPro" id="IPR036397">
    <property type="entry name" value="RNaseH_sf"/>
</dbReference>
<organism evidence="2 3">
    <name type="scientific">Astyanax mexicanus</name>
    <name type="common">Blind cave fish</name>
    <name type="synonym">Astyanax fasciatus mexicanus</name>
    <dbReference type="NCBI Taxonomy" id="7994"/>
    <lineage>
        <taxon>Eukaryota</taxon>
        <taxon>Metazoa</taxon>
        <taxon>Chordata</taxon>
        <taxon>Craniata</taxon>
        <taxon>Vertebrata</taxon>
        <taxon>Euteleostomi</taxon>
        <taxon>Actinopterygii</taxon>
        <taxon>Neopterygii</taxon>
        <taxon>Teleostei</taxon>
        <taxon>Ostariophysi</taxon>
        <taxon>Characiformes</taxon>
        <taxon>Characoidei</taxon>
        <taxon>Acestrorhamphidae</taxon>
        <taxon>Acestrorhamphinae</taxon>
        <taxon>Astyanax</taxon>
    </lineage>
</organism>
<proteinExistence type="predicted"/>
<dbReference type="Bgee" id="ENSAMXG00000036538">
    <property type="expression patterns" value="Expressed in heart and 2 other cell types or tissues"/>
</dbReference>
<sequence length="185" mass="21090">MPRCMKTQKEISENNRTRVVDAHHAVICNKTISKGFGLHQSTAGQIVSLPRTGRPKKHSKSKTSARSQRTRGELLMLMFIRITLDNNGVQAARLRFNDLVKMKIIIFGFQHKNFIPSVKHGGGSVMVMTCFAASGPGRLRILEANIRTAVHEWNLKGRWVMQKDNVPKHRSRFTKSSSRRIKLRF</sequence>
<evidence type="ECO:0008006" key="4">
    <source>
        <dbReference type="Google" id="ProtNLM"/>
    </source>
</evidence>
<dbReference type="Proteomes" id="UP000018467">
    <property type="component" value="Unassembled WGS sequence"/>
</dbReference>
<dbReference type="GeneTree" id="ENSGT01120000273423"/>
<evidence type="ECO:0000313" key="2">
    <source>
        <dbReference type="Ensembl" id="ENSAMXP00000051146.1"/>
    </source>
</evidence>
<feature type="region of interest" description="Disordered" evidence="1">
    <location>
        <begin position="49"/>
        <end position="68"/>
    </location>
</feature>
<dbReference type="InParanoid" id="A0A3B1KB27"/>
<dbReference type="STRING" id="7994.ENSAMXP00000051146"/>
<dbReference type="Gene3D" id="3.30.420.10">
    <property type="entry name" value="Ribonuclease H-like superfamily/Ribonuclease H"/>
    <property type="match status" value="1"/>
</dbReference>
<reference evidence="3" key="2">
    <citation type="journal article" date="2014" name="Nat. Commun.">
        <title>The cavefish genome reveals candidate genes for eye loss.</title>
        <authorList>
            <person name="McGaugh S.E."/>
            <person name="Gross J.B."/>
            <person name="Aken B."/>
            <person name="Blin M."/>
            <person name="Borowsky R."/>
            <person name="Chalopin D."/>
            <person name="Hinaux H."/>
            <person name="Jeffery W.R."/>
            <person name="Keene A."/>
            <person name="Ma L."/>
            <person name="Minx P."/>
            <person name="Murphy D."/>
            <person name="O'Quin K.E."/>
            <person name="Retaux S."/>
            <person name="Rohner N."/>
            <person name="Searle S.M."/>
            <person name="Stahl B.A."/>
            <person name="Tabin C."/>
            <person name="Volff J.N."/>
            <person name="Yoshizawa M."/>
            <person name="Warren W.C."/>
        </authorList>
    </citation>
    <scope>NUCLEOTIDE SEQUENCE [LARGE SCALE GENOMIC DNA]</scope>
    <source>
        <strain evidence="3">female</strain>
    </source>
</reference>
<evidence type="ECO:0000313" key="3">
    <source>
        <dbReference type="Proteomes" id="UP000018467"/>
    </source>
</evidence>
<keyword evidence="3" id="KW-1185">Reference proteome</keyword>
<dbReference type="Gene3D" id="1.10.10.10">
    <property type="entry name" value="Winged helix-like DNA-binding domain superfamily/Winged helix DNA-binding domain"/>
    <property type="match status" value="1"/>
</dbReference>
<evidence type="ECO:0000256" key="1">
    <source>
        <dbReference type="SAM" id="MobiDB-lite"/>
    </source>
</evidence>
<dbReference type="Ensembl" id="ENSAMXT00000047358.1">
    <property type="protein sequence ID" value="ENSAMXP00000051146.1"/>
    <property type="gene ID" value="ENSAMXG00000036538.1"/>
</dbReference>
<dbReference type="AlphaFoldDB" id="A0A3B1KB27"/>